<evidence type="ECO:0000313" key="5">
    <source>
        <dbReference type="Proteomes" id="UP000053433"/>
    </source>
</evidence>
<reference evidence="1" key="1">
    <citation type="submission" date="2015-02" db="EMBL/GenBank/DDBJ databases">
        <title>A novel member of the family Ruminococcaceae isolated from human feces.</title>
        <authorList>
            <person name="Shkoporov A.N."/>
            <person name="Chaplin A.V."/>
            <person name="Motuzova O.V."/>
            <person name="Kafarskaia L.I."/>
            <person name="Khokhlova E.V."/>
            <person name="Efimov B.A."/>
        </authorList>
    </citation>
    <scope>NUCLEOTIDE SEQUENCE [LARGE SCALE GENOMIC DNA]</scope>
    <source>
        <strain evidence="1">585-1</strain>
    </source>
</reference>
<evidence type="ECO:0000313" key="1">
    <source>
        <dbReference type="EMBL" id="KJF41427.1"/>
    </source>
</evidence>
<dbReference type="Proteomes" id="UP000053433">
    <property type="component" value="Unassembled WGS sequence"/>
</dbReference>
<evidence type="ECO:0000313" key="6">
    <source>
        <dbReference type="Proteomes" id="UP000431913"/>
    </source>
</evidence>
<organism evidence="1 4">
    <name type="scientific">Ruthenibacterium lactatiformans</name>
    <dbReference type="NCBI Taxonomy" id="1550024"/>
    <lineage>
        <taxon>Bacteria</taxon>
        <taxon>Bacillati</taxon>
        <taxon>Bacillota</taxon>
        <taxon>Clostridia</taxon>
        <taxon>Eubacteriales</taxon>
        <taxon>Oscillospiraceae</taxon>
        <taxon>Ruthenibacterium</taxon>
    </lineage>
</organism>
<evidence type="ECO:0000313" key="3">
    <source>
        <dbReference type="EMBL" id="MST90922.1"/>
    </source>
</evidence>
<accession>A0A0W7TV93</accession>
<proteinExistence type="predicted"/>
<accession>A0A0D8J3E8</accession>
<dbReference type="RefSeq" id="WP_009325786.1">
    <property type="nucleotide sequence ID" value="NZ_CAOJUJ010000002.1"/>
</dbReference>
<gene>
    <name evidence="2" type="ORF">ASJ35_00055</name>
    <name evidence="3" type="ORF">FYJ76_03050</name>
    <name evidence="1" type="ORF">TQ39_01005</name>
</gene>
<protein>
    <submittedName>
        <fullName evidence="3">Spore coat protein</fullName>
    </submittedName>
</protein>
<evidence type="ECO:0000313" key="4">
    <source>
        <dbReference type="Proteomes" id="UP000032483"/>
    </source>
</evidence>
<dbReference type="GeneID" id="42855216"/>
<reference evidence="2 5" key="2">
    <citation type="submission" date="2015-10" db="EMBL/GenBank/DDBJ databases">
        <title>A novel member of the family Ruminococcaceae isolated from human faeces.</title>
        <authorList>
            <person name="Shkoporov A.N."/>
            <person name="Chaplin A.V."/>
            <person name="Motuzova O.V."/>
            <person name="Kafarskaia L.I."/>
            <person name="Efimov B.A."/>
        </authorList>
    </citation>
    <scope>NUCLEOTIDE SEQUENCE [LARGE SCALE GENOMIC DNA]</scope>
    <source>
        <strain evidence="2 5">668</strain>
    </source>
</reference>
<dbReference type="InterPro" id="IPR012347">
    <property type="entry name" value="Ferritin-like"/>
</dbReference>
<keyword evidence="3" id="KW-0946">Virion</keyword>
<name>A0A0D8J3E8_9FIRM</name>
<evidence type="ECO:0000313" key="2">
    <source>
        <dbReference type="EMBL" id="KUE77724.1"/>
    </source>
</evidence>
<comment type="caution">
    <text evidence="1">The sequence shown here is derived from an EMBL/GenBank/DDBJ whole genome shotgun (WGS) entry which is preliminary data.</text>
</comment>
<reference evidence="3 6" key="3">
    <citation type="submission" date="2019-08" db="EMBL/GenBank/DDBJ databases">
        <title>In-depth cultivation of the pig gut microbiome towards novel bacterial diversity and tailored functional studies.</title>
        <authorList>
            <person name="Wylensek D."/>
            <person name="Hitch T.C.A."/>
            <person name="Clavel T."/>
        </authorList>
    </citation>
    <scope>NUCLEOTIDE SEQUENCE [LARGE SCALE GENOMIC DNA]</scope>
    <source>
        <strain evidence="3 6">WCA3-601-WT-6J</strain>
    </source>
</reference>
<dbReference type="InterPro" id="IPR009078">
    <property type="entry name" value="Ferritin-like_SF"/>
</dbReference>
<keyword evidence="3" id="KW-0167">Capsid protein</keyword>
<keyword evidence="4" id="KW-1185">Reference proteome</keyword>
<dbReference type="Gene3D" id="1.20.1260.10">
    <property type="match status" value="1"/>
</dbReference>
<dbReference type="Proteomes" id="UP000431913">
    <property type="component" value="Unassembled WGS sequence"/>
</dbReference>
<dbReference type="Proteomes" id="UP000032483">
    <property type="component" value="Unassembled WGS sequence"/>
</dbReference>
<dbReference type="EMBL" id="VUNJ01000002">
    <property type="protein sequence ID" value="MST90922.1"/>
    <property type="molecule type" value="Genomic_DNA"/>
</dbReference>
<sequence>MEEITAVELAGFSELLTHEENIIKKYKCYAQTCEDPALKEMCEDMAQRHTQHYDAILSELK</sequence>
<dbReference type="EMBL" id="LMUA01000001">
    <property type="protein sequence ID" value="KUE77724.1"/>
    <property type="molecule type" value="Genomic_DNA"/>
</dbReference>
<dbReference type="EMBL" id="JXXK01000001">
    <property type="protein sequence ID" value="KJF41427.1"/>
    <property type="molecule type" value="Genomic_DNA"/>
</dbReference>
<dbReference type="AlphaFoldDB" id="A0A0D8J3E8"/>
<dbReference type="SUPFAM" id="SSF47240">
    <property type="entry name" value="Ferritin-like"/>
    <property type="match status" value="1"/>
</dbReference>